<feature type="region of interest" description="Disordered" evidence="7">
    <location>
        <begin position="130"/>
        <end position="149"/>
    </location>
</feature>
<dbReference type="GO" id="GO:0009937">
    <property type="term" value="P:regulation of gibberellic acid mediated signaling pathway"/>
    <property type="evidence" value="ECO:0007669"/>
    <property type="project" value="InterPro"/>
</dbReference>
<dbReference type="FunFam" id="1.20.1280.50:FF:000067">
    <property type="entry name" value="F-box protein GID2"/>
    <property type="match status" value="1"/>
</dbReference>
<evidence type="ECO:0000256" key="4">
    <source>
        <dbReference type="ARBA" id="ARBA00022941"/>
    </source>
</evidence>
<dbReference type="PANTHER" id="PTHR47750">
    <property type="entry name" value="F-BOX PROTEIN SNE"/>
    <property type="match status" value="1"/>
</dbReference>
<dbReference type="AlphaFoldDB" id="A0A9Q0K6D0"/>
<dbReference type="Gene3D" id="1.20.1280.50">
    <property type="match status" value="1"/>
</dbReference>
<comment type="pathway">
    <text evidence="2">Protein modification; protein ubiquitination.</text>
</comment>
<organism evidence="9 10">
    <name type="scientific">Protea cynaroides</name>
    <dbReference type="NCBI Taxonomy" id="273540"/>
    <lineage>
        <taxon>Eukaryota</taxon>
        <taxon>Viridiplantae</taxon>
        <taxon>Streptophyta</taxon>
        <taxon>Embryophyta</taxon>
        <taxon>Tracheophyta</taxon>
        <taxon>Spermatophyta</taxon>
        <taxon>Magnoliopsida</taxon>
        <taxon>Proteales</taxon>
        <taxon>Proteaceae</taxon>
        <taxon>Protea</taxon>
    </lineage>
</organism>
<protein>
    <recommendedName>
        <fullName evidence="6">F-box protein GID2</fullName>
    </recommendedName>
</protein>
<dbReference type="Proteomes" id="UP001141806">
    <property type="component" value="Unassembled WGS sequence"/>
</dbReference>
<evidence type="ECO:0000259" key="8">
    <source>
        <dbReference type="PROSITE" id="PS50181"/>
    </source>
</evidence>
<evidence type="ECO:0000256" key="6">
    <source>
        <dbReference type="ARBA" id="ARBA00069742"/>
    </source>
</evidence>
<dbReference type="PROSITE" id="PS50181">
    <property type="entry name" value="FBOX"/>
    <property type="match status" value="1"/>
</dbReference>
<keyword evidence="5" id="KW-0539">Nucleus</keyword>
<evidence type="ECO:0000256" key="1">
    <source>
        <dbReference type="ARBA" id="ARBA00004123"/>
    </source>
</evidence>
<dbReference type="OrthoDB" id="1896968at2759"/>
<dbReference type="GO" id="GO:0019005">
    <property type="term" value="C:SCF ubiquitin ligase complex"/>
    <property type="evidence" value="ECO:0007669"/>
    <property type="project" value="InterPro"/>
</dbReference>
<evidence type="ECO:0000313" key="10">
    <source>
        <dbReference type="Proteomes" id="UP001141806"/>
    </source>
</evidence>
<dbReference type="InterPro" id="IPR001810">
    <property type="entry name" value="F-box_dom"/>
</dbReference>
<dbReference type="InterPro" id="IPR036047">
    <property type="entry name" value="F-box-like_dom_sf"/>
</dbReference>
<reference evidence="9" key="1">
    <citation type="journal article" date="2023" name="Plant J.">
        <title>The genome of the king protea, Protea cynaroides.</title>
        <authorList>
            <person name="Chang J."/>
            <person name="Duong T.A."/>
            <person name="Schoeman C."/>
            <person name="Ma X."/>
            <person name="Roodt D."/>
            <person name="Barker N."/>
            <person name="Li Z."/>
            <person name="Van de Peer Y."/>
            <person name="Mizrachi E."/>
        </authorList>
    </citation>
    <scope>NUCLEOTIDE SEQUENCE</scope>
    <source>
        <tissue evidence="9">Young leaves</tissue>
    </source>
</reference>
<evidence type="ECO:0000256" key="5">
    <source>
        <dbReference type="ARBA" id="ARBA00023242"/>
    </source>
</evidence>
<evidence type="ECO:0000256" key="3">
    <source>
        <dbReference type="ARBA" id="ARBA00022786"/>
    </source>
</evidence>
<comment type="subcellular location">
    <subcellularLocation>
        <location evidence="1">Nucleus</location>
    </subcellularLocation>
</comment>
<feature type="domain" description="F-box" evidence="8">
    <location>
        <begin position="40"/>
        <end position="86"/>
    </location>
</feature>
<sequence length="193" mass="21434">MKRVFDTEEDLAVDAEKMKKSKGGDLEEEQQEQQEEECQETCFVLLDENLLFEVLKFVDARSLASAACVNKQWHKTAQDEKLWEMMCTRHWANIGCGPQQLRSVVLALGGFRGLHSQCLWPLLKPPSVPSSSTSSSSASPASSSSSSLHPALPSPVLPLKPPLHWGKDEVQLSLSLLSIRYFEKMNVNHGGGR</sequence>
<keyword evidence="10" id="KW-1185">Reference proteome</keyword>
<proteinExistence type="predicted"/>
<name>A0A9Q0K6D0_9MAGN</name>
<gene>
    <name evidence="9" type="ORF">NE237_023107</name>
</gene>
<keyword evidence="3" id="KW-0833">Ubl conjugation pathway</keyword>
<keyword evidence="4" id="KW-0939">Gibberellin signaling pathway</keyword>
<dbReference type="InterPro" id="IPR044184">
    <property type="entry name" value="SNE/GID2"/>
</dbReference>
<dbReference type="SMART" id="SM00256">
    <property type="entry name" value="FBOX"/>
    <property type="match status" value="1"/>
</dbReference>
<accession>A0A9Q0K6D0</accession>
<dbReference type="GO" id="GO:0005634">
    <property type="term" value="C:nucleus"/>
    <property type="evidence" value="ECO:0007669"/>
    <property type="project" value="UniProtKB-SubCell"/>
</dbReference>
<evidence type="ECO:0000256" key="7">
    <source>
        <dbReference type="SAM" id="MobiDB-lite"/>
    </source>
</evidence>
<dbReference type="CDD" id="cd22151">
    <property type="entry name" value="F-box_AtGID2-like"/>
    <property type="match status" value="1"/>
</dbReference>
<dbReference type="Pfam" id="PF12937">
    <property type="entry name" value="F-box-like"/>
    <property type="match status" value="1"/>
</dbReference>
<dbReference type="SUPFAM" id="SSF81383">
    <property type="entry name" value="F-box domain"/>
    <property type="match status" value="1"/>
</dbReference>
<evidence type="ECO:0000313" key="9">
    <source>
        <dbReference type="EMBL" id="KAJ4963168.1"/>
    </source>
</evidence>
<evidence type="ECO:0000256" key="2">
    <source>
        <dbReference type="ARBA" id="ARBA00004906"/>
    </source>
</evidence>
<comment type="caution">
    <text evidence="9">The sequence shown here is derived from an EMBL/GenBank/DDBJ whole genome shotgun (WGS) entry which is preliminary data.</text>
</comment>
<dbReference type="EMBL" id="JAMYWD010000008">
    <property type="protein sequence ID" value="KAJ4963168.1"/>
    <property type="molecule type" value="Genomic_DNA"/>
</dbReference>
<dbReference type="PANTHER" id="PTHR47750:SF7">
    <property type="entry name" value="F-BOX PROTEIN"/>
    <property type="match status" value="1"/>
</dbReference>
<dbReference type="GO" id="GO:0009740">
    <property type="term" value="P:gibberellic acid mediated signaling pathway"/>
    <property type="evidence" value="ECO:0007669"/>
    <property type="project" value="UniProtKB-KW"/>
</dbReference>